<gene>
    <name evidence="1" type="ORF">HGG76_05945</name>
</gene>
<dbReference type="AlphaFoldDB" id="A0A7X6JCG5"/>
<sequence length="87" mass="9424">MEVITYPVASFLHEPGKLDAPVAALSGRLHRSHAKAIAAAITGTDPKVTVEGEGVYDAGDDAKKCYDLAVEVKRKRGDTHWPERLQP</sequence>
<name>A0A7X6JCG5_9HYPH</name>
<evidence type="ECO:0000313" key="1">
    <source>
        <dbReference type="EMBL" id="NKW09435.1"/>
    </source>
</evidence>
<dbReference type="Proteomes" id="UP000558475">
    <property type="component" value="Unassembled WGS sequence"/>
</dbReference>
<dbReference type="EMBL" id="JAAXZB010000001">
    <property type="protein sequence ID" value="NKW09435.1"/>
    <property type="molecule type" value="Genomic_DNA"/>
</dbReference>
<proteinExistence type="predicted"/>
<comment type="caution">
    <text evidence="1">The sequence shown here is derived from an EMBL/GenBank/DDBJ whole genome shotgun (WGS) entry which is preliminary data.</text>
</comment>
<reference evidence="1 2" key="1">
    <citation type="submission" date="2020-04" db="EMBL/GenBank/DDBJ databases">
        <title>Whole genome sequencing of clinical and environmental type strains of Ochrobactrum.</title>
        <authorList>
            <person name="Dharne M."/>
        </authorList>
    </citation>
    <scope>NUCLEOTIDE SEQUENCE [LARGE SCALE GENOMIC DNA]</scope>
    <source>
        <strain evidence="1 2">DSM 13340</strain>
    </source>
</reference>
<organism evidence="1 2">
    <name type="scientific">Brucella tritici</name>
    <dbReference type="NCBI Taxonomy" id="94626"/>
    <lineage>
        <taxon>Bacteria</taxon>
        <taxon>Pseudomonadati</taxon>
        <taxon>Pseudomonadota</taxon>
        <taxon>Alphaproteobacteria</taxon>
        <taxon>Hyphomicrobiales</taxon>
        <taxon>Brucellaceae</taxon>
        <taxon>Brucella/Ochrobactrum group</taxon>
        <taxon>Brucella</taxon>
    </lineage>
</organism>
<protein>
    <submittedName>
        <fullName evidence="1">Uncharacterized protein</fullName>
    </submittedName>
</protein>
<accession>A0A7X6JCG5</accession>
<evidence type="ECO:0000313" key="2">
    <source>
        <dbReference type="Proteomes" id="UP000558475"/>
    </source>
</evidence>